<dbReference type="STRING" id="3885.V7CVD0"/>
<evidence type="ECO:0000256" key="8">
    <source>
        <dbReference type="PIRSR" id="PIRSR602401-1"/>
    </source>
</evidence>
<comment type="cofactor">
    <cofactor evidence="1 8">
        <name>heme</name>
        <dbReference type="ChEBI" id="CHEBI:30413"/>
    </cofactor>
</comment>
<dbReference type="AlphaFoldDB" id="V7CVD0"/>
<dbReference type="GO" id="GO:0005506">
    <property type="term" value="F:iron ion binding"/>
    <property type="evidence" value="ECO:0007669"/>
    <property type="project" value="InterPro"/>
</dbReference>
<dbReference type="SUPFAM" id="SSF48264">
    <property type="entry name" value="Cytochrome P450"/>
    <property type="match status" value="1"/>
</dbReference>
<dbReference type="Proteomes" id="UP000000226">
    <property type="component" value="Chromosome 1"/>
</dbReference>
<dbReference type="PANTHER" id="PTHR47955">
    <property type="entry name" value="CYTOCHROME P450 FAMILY 71 PROTEIN"/>
    <property type="match status" value="1"/>
</dbReference>
<dbReference type="OMA" id="VDEICMN"/>
<dbReference type="InterPro" id="IPR036396">
    <property type="entry name" value="Cyt_P450_sf"/>
</dbReference>
<keyword evidence="10" id="KW-0732">Signal</keyword>
<evidence type="ECO:0008006" key="13">
    <source>
        <dbReference type="Google" id="ProtNLM"/>
    </source>
</evidence>
<dbReference type="Pfam" id="PF00067">
    <property type="entry name" value="p450"/>
    <property type="match status" value="1"/>
</dbReference>
<dbReference type="InterPro" id="IPR001128">
    <property type="entry name" value="Cyt_P450"/>
</dbReference>
<proteinExistence type="inferred from homology"/>
<dbReference type="CDD" id="cd11072">
    <property type="entry name" value="CYP71-like"/>
    <property type="match status" value="1"/>
</dbReference>
<dbReference type="GO" id="GO:0004497">
    <property type="term" value="F:monooxygenase activity"/>
    <property type="evidence" value="ECO:0007669"/>
    <property type="project" value="UniProtKB-KW"/>
</dbReference>
<keyword evidence="5 9" id="KW-0560">Oxidoreductase</keyword>
<keyword evidence="12" id="KW-1185">Reference proteome</keyword>
<feature type="binding site" description="axial binding residue" evidence="8">
    <location>
        <position position="450"/>
    </location>
    <ligand>
        <name>heme</name>
        <dbReference type="ChEBI" id="CHEBI:30413"/>
    </ligand>
    <ligandPart>
        <name>Fe</name>
        <dbReference type="ChEBI" id="CHEBI:18248"/>
    </ligandPart>
</feature>
<feature type="signal peptide" evidence="10">
    <location>
        <begin position="1"/>
        <end position="22"/>
    </location>
</feature>
<organism evidence="11 12">
    <name type="scientific">Phaseolus vulgaris</name>
    <name type="common">Kidney bean</name>
    <name type="synonym">French bean</name>
    <dbReference type="NCBI Taxonomy" id="3885"/>
    <lineage>
        <taxon>Eukaryota</taxon>
        <taxon>Viridiplantae</taxon>
        <taxon>Streptophyta</taxon>
        <taxon>Embryophyta</taxon>
        <taxon>Tracheophyta</taxon>
        <taxon>Spermatophyta</taxon>
        <taxon>Magnoliopsida</taxon>
        <taxon>eudicotyledons</taxon>
        <taxon>Gunneridae</taxon>
        <taxon>Pentapetalae</taxon>
        <taxon>rosids</taxon>
        <taxon>fabids</taxon>
        <taxon>Fabales</taxon>
        <taxon>Fabaceae</taxon>
        <taxon>Papilionoideae</taxon>
        <taxon>50 kb inversion clade</taxon>
        <taxon>NPAAA clade</taxon>
        <taxon>indigoferoid/millettioid clade</taxon>
        <taxon>Phaseoleae</taxon>
        <taxon>Phaseolus</taxon>
    </lineage>
</organism>
<dbReference type="FunFam" id="1.10.630.10:FF:000008">
    <property type="entry name" value="Cytochrome P450 71D8"/>
    <property type="match status" value="1"/>
</dbReference>
<evidence type="ECO:0000256" key="2">
    <source>
        <dbReference type="ARBA" id="ARBA00010617"/>
    </source>
</evidence>
<dbReference type="InterPro" id="IPR002401">
    <property type="entry name" value="Cyt_P450_E_grp-I"/>
</dbReference>
<evidence type="ECO:0000256" key="7">
    <source>
        <dbReference type="ARBA" id="ARBA00023033"/>
    </source>
</evidence>
<dbReference type="OrthoDB" id="1470350at2759"/>
<name>V7CVD0_PHAVU</name>
<protein>
    <recommendedName>
        <fullName evidence="13">Cytochrome P450</fullName>
    </recommendedName>
</protein>
<dbReference type="GO" id="GO:0020037">
    <property type="term" value="F:heme binding"/>
    <property type="evidence" value="ECO:0007669"/>
    <property type="project" value="InterPro"/>
</dbReference>
<evidence type="ECO:0000256" key="5">
    <source>
        <dbReference type="ARBA" id="ARBA00023002"/>
    </source>
</evidence>
<dbReference type="PRINTS" id="PR00385">
    <property type="entry name" value="P450"/>
</dbReference>
<dbReference type="EMBL" id="CM002288">
    <property type="protein sequence ID" value="ESW33215.1"/>
    <property type="molecule type" value="Genomic_DNA"/>
</dbReference>
<evidence type="ECO:0000256" key="6">
    <source>
        <dbReference type="ARBA" id="ARBA00023004"/>
    </source>
</evidence>
<reference evidence="12" key="1">
    <citation type="journal article" date="2014" name="Nat. Genet.">
        <title>A reference genome for common bean and genome-wide analysis of dual domestications.</title>
        <authorList>
            <person name="Schmutz J."/>
            <person name="McClean P.E."/>
            <person name="Mamidi S."/>
            <person name="Wu G.A."/>
            <person name="Cannon S.B."/>
            <person name="Grimwood J."/>
            <person name="Jenkins J."/>
            <person name="Shu S."/>
            <person name="Song Q."/>
            <person name="Chavarro C."/>
            <person name="Torres-Torres M."/>
            <person name="Geffroy V."/>
            <person name="Moghaddam S.M."/>
            <person name="Gao D."/>
            <person name="Abernathy B."/>
            <person name="Barry K."/>
            <person name="Blair M."/>
            <person name="Brick M.A."/>
            <person name="Chovatia M."/>
            <person name="Gepts P."/>
            <person name="Goodstein D.M."/>
            <person name="Gonzales M."/>
            <person name="Hellsten U."/>
            <person name="Hyten D.L."/>
            <person name="Jia G."/>
            <person name="Kelly J.D."/>
            <person name="Kudrna D."/>
            <person name="Lee R."/>
            <person name="Richard M.M."/>
            <person name="Miklas P.N."/>
            <person name="Osorno J.M."/>
            <person name="Rodrigues J."/>
            <person name="Thareau V."/>
            <person name="Urrea C.A."/>
            <person name="Wang M."/>
            <person name="Yu Y."/>
            <person name="Zhang M."/>
            <person name="Wing R.A."/>
            <person name="Cregan P.B."/>
            <person name="Rokhsar D.S."/>
            <person name="Jackson S.A."/>
        </authorList>
    </citation>
    <scope>NUCLEOTIDE SEQUENCE [LARGE SCALE GENOMIC DNA]</scope>
    <source>
        <strain evidence="12">cv. G19833</strain>
    </source>
</reference>
<keyword evidence="3 8" id="KW-0349">Heme</keyword>
<evidence type="ECO:0000256" key="10">
    <source>
        <dbReference type="SAM" id="SignalP"/>
    </source>
</evidence>
<accession>V7CVD0</accession>
<dbReference type="PRINTS" id="PR00463">
    <property type="entry name" value="EP450I"/>
</dbReference>
<keyword evidence="7 9" id="KW-0503">Monooxygenase</keyword>
<keyword evidence="6 8" id="KW-0408">Iron</keyword>
<keyword evidence="4 8" id="KW-0479">Metal-binding</keyword>
<evidence type="ECO:0000256" key="1">
    <source>
        <dbReference type="ARBA" id="ARBA00001971"/>
    </source>
</evidence>
<sequence length="517" mass="58503">MDSEMLKSLALLFSFLLSMIVALKLGRNLKKTESSLNIPPGPWKLPVIGNIHHLLSSTPHRKLRDLAKIYGPLMHLQLGEIFIIVVSSSEYAREIMKTHDVIFASRPQLLAAEIATYGYTNIAFAPYGSYWKKVRKICTMELFSPKRINSFQPIREEELSNLVKVVGSHDEGSPINLTQAVLSSLYNIISRAALGKKRSKDQDEFMTILEEGVLASGGFDIGEMFPSAKWLQRVTGLRPMLEKVHRKMDRILEDIVNEHREARSKAKEGHESEEDLVDVLLKFYDGNNQSNQDICLTLNNIKAVIMDIFAAGVEPVATTINWALAEMIRNPRVMKKAQDEVREVFSEKGRVDEICMNELKYLKSVVKETLRLHPPAVFVVPRECGETCEIDGYDIPVKSKVLINAWALGRDPKYWSEAERFYPERFIDSSIDYKGSHFEYIPFGAGRRMCPGISFGLLNVELTLAVLLFHFDWKLPNGVKTEDFDMTEKFGVTVGRKNDICLIPVTSPPFAGKGCKE</sequence>
<dbReference type="Gene3D" id="1.10.630.10">
    <property type="entry name" value="Cytochrome P450"/>
    <property type="match status" value="1"/>
</dbReference>
<comment type="similarity">
    <text evidence="2 9">Belongs to the cytochrome P450 family.</text>
</comment>
<gene>
    <name evidence="11" type="ORF">PHAVU_001G052100g</name>
</gene>
<dbReference type="SMR" id="V7CVD0"/>
<feature type="chain" id="PRO_5004758152" description="Cytochrome P450" evidence="10">
    <location>
        <begin position="23"/>
        <end position="517"/>
    </location>
</feature>
<dbReference type="GO" id="GO:0016705">
    <property type="term" value="F:oxidoreductase activity, acting on paired donors, with incorporation or reduction of molecular oxygen"/>
    <property type="evidence" value="ECO:0007669"/>
    <property type="project" value="InterPro"/>
</dbReference>
<evidence type="ECO:0000313" key="12">
    <source>
        <dbReference type="Proteomes" id="UP000000226"/>
    </source>
</evidence>
<dbReference type="Gramene" id="ESW33215">
    <property type="protein sequence ID" value="ESW33215"/>
    <property type="gene ID" value="PHAVU_001G052100g"/>
</dbReference>
<dbReference type="eggNOG" id="KOG0156">
    <property type="taxonomic scope" value="Eukaryota"/>
</dbReference>
<dbReference type="PANTHER" id="PTHR47955:SF8">
    <property type="entry name" value="CYTOCHROME P450 71D11-LIKE"/>
    <property type="match status" value="1"/>
</dbReference>
<evidence type="ECO:0000256" key="9">
    <source>
        <dbReference type="RuleBase" id="RU000461"/>
    </source>
</evidence>
<dbReference type="PROSITE" id="PS00086">
    <property type="entry name" value="CYTOCHROME_P450"/>
    <property type="match status" value="1"/>
</dbReference>
<evidence type="ECO:0000256" key="3">
    <source>
        <dbReference type="ARBA" id="ARBA00022617"/>
    </source>
</evidence>
<evidence type="ECO:0000313" key="11">
    <source>
        <dbReference type="EMBL" id="ESW33215.1"/>
    </source>
</evidence>
<evidence type="ECO:0000256" key="4">
    <source>
        <dbReference type="ARBA" id="ARBA00022723"/>
    </source>
</evidence>
<dbReference type="InterPro" id="IPR017972">
    <property type="entry name" value="Cyt_P450_CS"/>
</dbReference>